<keyword evidence="11" id="KW-0560">Oxidoreductase</keyword>
<keyword evidence="5" id="KW-0677">Repeat</keyword>
<dbReference type="eggNOG" id="KOG0619">
    <property type="taxonomic scope" value="Eukaryota"/>
</dbReference>
<dbReference type="EMBL" id="EQ973778">
    <property type="protein sequence ID" value="EEF49557.1"/>
    <property type="molecule type" value="Genomic_DNA"/>
</dbReference>
<keyword evidence="3 10" id="KW-0812">Transmembrane</keyword>
<dbReference type="STRING" id="3988.B9RGA2"/>
<evidence type="ECO:0000256" key="3">
    <source>
        <dbReference type="ARBA" id="ARBA00022692"/>
    </source>
</evidence>
<evidence type="ECO:0000256" key="9">
    <source>
        <dbReference type="ARBA" id="ARBA00023180"/>
    </source>
</evidence>
<protein>
    <submittedName>
        <fullName evidence="11">Serine-threonine protein kinase, plant-type, putative</fullName>
        <ecNumber evidence="11">1.3.1.74</ecNumber>
    </submittedName>
</protein>
<keyword evidence="11" id="KW-0808">Transferase</keyword>
<evidence type="ECO:0000256" key="8">
    <source>
        <dbReference type="ARBA" id="ARBA00023170"/>
    </source>
</evidence>
<dbReference type="PANTHER" id="PTHR48063:SF98">
    <property type="entry name" value="LRR RECEPTOR-LIKE SERINE_THREONINE-PROTEIN KINASE FLS2"/>
    <property type="match status" value="1"/>
</dbReference>
<comment type="subcellular location">
    <subcellularLocation>
        <location evidence="1">Membrane</location>
        <topology evidence="1">Single-pass type I membrane protein</topology>
    </subcellularLocation>
</comment>
<keyword evidence="8" id="KW-0675">Receptor</keyword>
<evidence type="ECO:0000256" key="6">
    <source>
        <dbReference type="ARBA" id="ARBA00022989"/>
    </source>
</evidence>
<dbReference type="EC" id="1.3.1.74" evidence="11"/>
<proteinExistence type="predicted"/>
<evidence type="ECO:0000256" key="2">
    <source>
        <dbReference type="ARBA" id="ARBA00022614"/>
    </source>
</evidence>
<dbReference type="InParanoid" id="B9RGA2"/>
<evidence type="ECO:0000256" key="10">
    <source>
        <dbReference type="SAM" id="Phobius"/>
    </source>
</evidence>
<evidence type="ECO:0000256" key="4">
    <source>
        <dbReference type="ARBA" id="ARBA00022729"/>
    </source>
</evidence>
<dbReference type="GO" id="GO:0016301">
    <property type="term" value="F:kinase activity"/>
    <property type="evidence" value="ECO:0007669"/>
    <property type="project" value="UniProtKB-KW"/>
</dbReference>
<dbReference type="InterPro" id="IPR001611">
    <property type="entry name" value="Leu-rich_rpt"/>
</dbReference>
<dbReference type="Proteomes" id="UP000008311">
    <property type="component" value="Unassembled WGS sequence"/>
</dbReference>
<evidence type="ECO:0000313" key="11">
    <source>
        <dbReference type="EMBL" id="EEF49557.1"/>
    </source>
</evidence>
<dbReference type="GO" id="GO:0016020">
    <property type="term" value="C:membrane"/>
    <property type="evidence" value="ECO:0007669"/>
    <property type="project" value="UniProtKB-SubCell"/>
</dbReference>
<keyword evidence="6 10" id="KW-1133">Transmembrane helix</keyword>
<dbReference type="PANTHER" id="PTHR48063">
    <property type="entry name" value="LRR RECEPTOR-LIKE KINASE"/>
    <property type="match status" value="1"/>
</dbReference>
<evidence type="ECO:0000313" key="12">
    <source>
        <dbReference type="Proteomes" id="UP000008311"/>
    </source>
</evidence>
<dbReference type="FunFam" id="3.80.10.10:FF:000041">
    <property type="entry name" value="LRR receptor-like serine/threonine-protein kinase ERECTA"/>
    <property type="match status" value="1"/>
</dbReference>
<organism evidence="11 12">
    <name type="scientific">Ricinus communis</name>
    <name type="common">Castor bean</name>
    <dbReference type="NCBI Taxonomy" id="3988"/>
    <lineage>
        <taxon>Eukaryota</taxon>
        <taxon>Viridiplantae</taxon>
        <taxon>Streptophyta</taxon>
        <taxon>Embryophyta</taxon>
        <taxon>Tracheophyta</taxon>
        <taxon>Spermatophyta</taxon>
        <taxon>Magnoliopsida</taxon>
        <taxon>eudicotyledons</taxon>
        <taxon>Gunneridae</taxon>
        <taxon>Pentapetalae</taxon>
        <taxon>rosids</taxon>
        <taxon>fabids</taxon>
        <taxon>Malpighiales</taxon>
        <taxon>Euphorbiaceae</taxon>
        <taxon>Acalyphoideae</taxon>
        <taxon>Acalypheae</taxon>
        <taxon>Ricinus</taxon>
    </lineage>
</organism>
<name>B9RGA2_RICCO</name>
<evidence type="ECO:0000256" key="5">
    <source>
        <dbReference type="ARBA" id="ARBA00022737"/>
    </source>
</evidence>
<keyword evidence="12" id="KW-1185">Reference proteome</keyword>
<keyword evidence="11" id="KW-0418">Kinase</keyword>
<dbReference type="AlphaFoldDB" id="B9RGA2"/>
<reference evidence="12" key="1">
    <citation type="journal article" date="2010" name="Nat. Biotechnol.">
        <title>Draft genome sequence of the oilseed species Ricinus communis.</title>
        <authorList>
            <person name="Chan A.P."/>
            <person name="Crabtree J."/>
            <person name="Zhao Q."/>
            <person name="Lorenzi H."/>
            <person name="Orvis J."/>
            <person name="Puiu D."/>
            <person name="Melake-Berhan A."/>
            <person name="Jones K.M."/>
            <person name="Redman J."/>
            <person name="Chen G."/>
            <person name="Cahoon E.B."/>
            <person name="Gedil M."/>
            <person name="Stanke M."/>
            <person name="Haas B.J."/>
            <person name="Wortman J.R."/>
            <person name="Fraser-Liggett C.M."/>
            <person name="Ravel J."/>
            <person name="Rabinowicz P.D."/>
        </authorList>
    </citation>
    <scope>NUCLEOTIDE SEQUENCE [LARGE SCALE GENOMIC DNA]</scope>
    <source>
        <strain evidence="12">cv. Hale</strain>
    </source>
</reference>
<dbReference type="InterPro" id="IPR046956">
    <property type="entry name" value="RLP23-like"/>
</dbReference>
<dbReference type="InterPro" id="IPR032675">
    <property type="entry name" value="LRR_dom_sf"/>
</dbReference>
<gene>
    <name evidence="11" type="ORF">RCOM_1452450</name>
</gene>
<evidence type="ECO:0000256" key="7">
    <source>
        <dbReference type="ARBA" id="ARBA00023136"/>
    </source>
</evidence>
<dbReference type="GO" id="GO:0032440">
    <property type="term" value="F:2-alkenal reductase [NAD(P)H] activity"/>
    <property type="evidence" value="ECO:0007669"/>
    <property type="project" value="UniProtKB-EC"/>
</dbReference>
<keyword evidence="9" id="KW-0325">Glycoprotein</keyword>
<keyword evidence="7 10" id="KW-0472">Membrane</keyword>
<keyword evidence="4" id="KW-0732">Signal</keyword>
<evidence type="ECO:0000256" key="1">
    <source>
        <dbReference type="ARBA" id="ARBA00004479"/>
    </source>
</evidence>
<dbReference type="Gene3D" id="3.80.10.10">
    <property type="entry name" value="Ribonuclease Inhibitor"/>
    <property type="match status" value="1"/>
</dbReference>
<dbReference type="SUPFAM" id="SSF52058">
    <property type="entry name" value="L domain-like"/>
    <property type="match status" value="1"/>
</dbReference>
<dbReference type="Pfam" id="PF00560">
    <property type="entry name" value="LRR_1"/>
    <property type="match status" value="4"/>
</dbReference>
<accession>B9RGA2</accession>
<sequence>MNDVKNMEVLNLGQNLLSGKMPDCWMNWQNLIAIRLSNNKFIGNIPTSIGTLSSLAMVDLGNNSISGDIPLSLQNCTRLGTLDFSGNELVGTIPRWIGESFSSMIILNLRANKLHGQIPKELCGVASLHILDLAENNLSGTIPSCFNNFSGMVKINDSLHYIIIHLIFLALSGYFLTAIRNQLSGEILRSISNLTFLTGMIASGTQVRGFDASSFMGNELCGLPLPLSCNEEGSLPPLDDENEREEEDGNGFEVDWSYFCISIAPGFVVGFWLVMGPLCFNKRWRFAYFHFSGNFWDNFWWDFMQVL</sequence>
<feature type="transmembrane region" description="Helical" evidence="10">
    <location>
        <begin position="256"/>
        <end position="280"/>
    </location>
</feature>
<keyword evidence="2" id="KW-0433">Leucine-rich repeat</keyword>
<feature type="transmembrane region" description="Helical" evidence="10">
    <location>
        <begin position="159"/>
        <end position="179"/>
    </location>
</feature>